<name>A0A2D2DME0_9BURK</name>
<dbReference type="EMBL" id="CP024608">
    <property type="protein sequence ID" value="ATQ76133.1"/>
    <property type="molecule type" value="Genomic_DNA"/>
</dbReference>
<reference evidence="2" key="1">
    <citation type="submission" date="2017-10" db="EMBL/GenBank/DDBJ databases">
        <title>Massilia psychrophilum sp. nov., a novel purple-pigmented bacterium isolated from Tianshan glacier, Xinjiang Municipality, China.</title>
        <authorList>
            <person name="Wang H."/>
        </authorList>
    </citation>
    <scope>NUCLEOTIDE SEQUENCE [LARGE SCALE GENOMIC DNA]</scope>
    <source>
        <strain evidence="2">B2</strain>
    </source>
</reference>
<dbReference type="KEGG" id="mass:CR152_17525"/>
<organism evidence="2 3">
    <name type="scientific">Massilia violaceinigra</name>
    <dbReference type="NCBI Taxonomy" id="2045208"/>
    <lineage>
        <taxon>Bacteria</taxon>
        <taxon>Pseudomonadati</taxon>
        <taxon>Pseudomonadota</taxon>
        <taxon>Betaproteobacteria</taxon>
        <taxon>Burkholderiales</taxon>
        <taxon>Oxalobacteraceae</taxon>
        <taxon>Telluria group</taxon>
        <taxon>Massilia</taxon>
    </lineage>
</organism>
<protein>
    <recommendedName>
        <fullName evidence="4">Solute-binding protein family 3/N-terminal domain-containing protein</fullName>
    </recommendedName>
</protein>
<sequence length="262" mass="29514">MVMRLSYLFLLPALALALRLAHGAETVQLATYYEYVPWFVPGQPSAGLNARLAGKLNSLSGGRYHFESVYIPRRRLDVLLQNGKVAIVVPWVHPRFFDDPGRTRYLWTGALMNDESLVVSPRAAPLEYNGPDSLRGKRFGAPSGHRFPDLDPLIAAGEITRVDVPQIKNALQMIVSNRRLDFTIVDRSTLDALRNDAFMDPALLHVASRPRTASYERGILVPLDQPELYRFLQGAVDALRREHNWLAPHKRLPDKRAVTADK</sequence>
<gene>
    <name evidence="2" type="ORF">CR152_17525</name>
</gene>
<accession>A0A2D2DME0</accession>
<evidence type="ECO:0000256" key="1">
    <source>
        <dbReference type="SAM" id="SignalP"/>
    </source>
</evidence>
<evidence type="ECO:0000313" key="3">
    <source>
        <dbReference type="Proteomes" id="UP000229897"/>
    </source>
</evidence>
<dbReference type="Proteomes" id="UP000229897">
    <property type="component" value="Chromosome"/>
</dbReference>
<dbReference type="SUPFAM" id="SSF53850">
    <property type="entry name" value="Periplasmic binding protein-like II"/>
    <property type="match status" value="1"/>
</dbReference>
<evidence type="ECO:0008006" key="4">
    <source>
        <dbReference type="Google" id="ProtNLM"/>
    </source>
</evidence>
<keyword evidence="1" id="KW-0732">Signal</keyword>
<keyword evidence="3" id="KW-1185">Reference proteome</keyword>
<evidence type="ECO:0000313" key="2">
    <source>
        <dbReference type="EMBL" id="ATQ76133.1"/>
    </source>
</evidence>
<dbReference type="AlphaFoldDB" id="A0A2D2DME0"/>
<feature type="signal peptide" evidence="1">
    <location>
        <begin position="1"/>
        <end position="23"/>
    </location>
</feature>
<proteinExistence type="predicted"/>
<dbReference type="Gene3D" id="3.40.190.10">
    <property type="entry name" value="Periplasmic binding protein-like II"/>
    <property type="match status" value="2"/>
</dbReference>
<feature type="chain" id="PRO_5013595117" description="Solute-binding protein family 3/N-terminal domain-containing protein" evidence="1">
    <location>
        <begin position="24"/>
        <end position="262"/>
    </location>
</feature>